<accession>A0A840GCT6</accession>
<protein>
    <submittedName>
        <fullName evidence="3">YggT family protein</fullName>
    </submittedName>
</protein>
<keyword evidence="4" id="KW-1185">Reference proteome</keyword>
<evidence type="ECO:0000313" key="4">
    <source>
        <dbReference type="Proteomes" id="UP000587070"/>
    </source>
</evidence>
<feature type="transmembrane region" description="Helical" evidence="2">
    <location>
        <begin position="64"/>
        <end position="87"/>
    </location>
</feature>
<name>A0A840GCT6_RHOTE</name>
<dbReference type="PANTHER" id="PTHR33219">
    <property type="entry name" value="YLMG HOMOLOG PROTEIN 2, CHLOROPLASTIC"/>
    <property type="match status" value="1"/>
</dbReference>
<sequence>MSTATQAGLFLLDTLLGFFSVALLLRFFMQAFRVSFANQVGAFVVQLTNWLVKPLRRILPGLFGLDLASLLPVYVAQVLLMLALVASRGGFDLVPLESIVALALWQGLLATLRLCLYLLIGALIVQAVLSWVAPYSPLAQPLNQLTRPFLAPVRRVVPPIAGIDLSPLVVLLLLQLVLFFL</sequence>
<proteinExistence type="inferred from homology"/>
<dbReference type="EMBL" id="JACIGE010000002">
    <property type="protein sequence ID" value="MBB4246382.1"/>
    <property type="molecule type" value="Genomic_DNA"/>
</dbReference>
<feature type="transmembrane region" description="Helical" evidence="2">
    <location>
        <begin position="156"/>
        <end position="180"/>
    </location>
</feature>
<organism evidence="3 4">
    <name type="scientific">Rhodocyclus tenuis</name>
    <name type="common">Rhodospirillum tenue</name>
    <dbReference type="NCBI Taxonomy" id="1066"/>
    <lineage>
        <taxon>Bacteria</taxon>
        <taxon>Pseudomonadati</taxon>
        <taxon>Pseudomonadota</taxon>
        <taxon>Betaproteobacteria</taxon>
        <taxon>Rhodocyclales</taxon>
        <taxon>Rhodocyclaceae</taxon>
        <taxon>Rhodocyclus</taxon>
    </lineage>
</organism>
<dbReference type="RefSeq" id="WP_153115922.1">
    <property type="nucleotide sequence ID" value="NZ_JACIGE010000002.1"/>
</dbReference>
<keyword evidence="2" id="KW-0812">Transmembrane</keyword>
<dbReference type="PANTHER" id="PTHR33219:SF14">
    <property type="entry name" value="PROTEIN COFACTOR ASSEMBLY OF COMPLEX C SUBUNIT B CCB3, CHLOROPLASTIC-RELATED"/>
    <property type="match status" value="1"/>
</dbReference>
<dbReference type="AlphaFoldDB" id="A0A840GCT6"/>
<evidence type="ECO:0000256" key="1">
    <source>
        <dbReference type="ARBA" id="ARBA00010894"/>
    </source>
</evidence>
<feature type="transmembrane region" description="Helical" evidence="2">
    <location>
        <begin position="116"/>
        <end position="136"/>
    </location>
</feature>
<comment type="caution">
    <text evidence="3">The sequence shown here is derived from an EMBL/GenBank/DDBJ whole genome shotgun (WGS) entry which is preliminary data.</text>
</comment>
<feature type="transmembrane region" description="Helical" evidence="2">
    <location>
        <begin position="7"/>
        <end position="28"/>
    </location>
</feature>
<dbReference type="GO" id="GO:0016020">
    <property type="term" value="C:membrane"/>
    <property type="evidence" value="ECO:0007669"/>
    <property type="project" value="InterPro"/>
</dbReference>
<reference evidence="3 4" key="1">
    <citation type="submission" date="2020-08" db="EMBL/GenBank/DDBJ databases">
        <title>Genome sequencing of Purple Non-Sulfur Bacteria from various extreme environments.</title>
        <authorList>
            <person name="Mayer M."/>
        </authorList>
    </citation>
    <scope>NUCLEOTIDE SEQUENCE [LARGE SCALE GENOMIC DNA]</scope>
    <source>
        <strain evidence="3 4">2761</strain>
    </source>
</reference>
<comment type="similarity">
    <text evidence="1">Belongs to the YggT family.</text>
</comment>
<keyword evidence="2" id="KW-1133">Transmembrane helix</keyword>
<dbReference type="Proteomes" id="UP000587070">
    <property type="component" value="Unassembled WGS sequence"/>
</dbReference>
<dbReference type="InterPro" id="IPR003425">
    <property type="entry name" value="CCB3/YggT"/>
</dbReference>
<evidence type="ECO:0000313" key="3">
    <source>
        <dbReference type="EMBL" id="MBB4246382.1"/>
    </source>
</evidence>
<gene>
    <name evidence="3" type="ORF">GGD90_000739</name>
</gene>
<keyword evidence="2" id="KW-0472">Membrane</keyword>
<dbReference type="Pfam" id="PF02325">
    <property type="entry name" value="CCB3_YggT"/>
    <property type="match status" value="2"/>
</dbReference>
<evidence type="ECO:0000256" key="2">
    <source>
        <dbReference type="SAM" id="Phobius"/>
    </source>
</evidence>
<dbReference type="OrthoDB" id="9806665at2"/>